<dbReference type="EMBL" id="JACAZF010000015">
    <property type="protein sequence ID" value="KAF7290251.1"/>
    <property type="molecule type" value="Genomic_DNA"/>
</dbReference>
<dbReference type="AlphaFoldDB" id="A0A8H6VSD2"/>
<evidence type="ECO:0000313" key="1">
    <source>
        <dbReference type="EMBL" id="KAF7290251.1"/>
    </source>
</evidence>
<keyword evidence="2" id="KW-1185">Reference proteome</keyword>
<protein>
    <recommendedName>
        <fullName evidence="3">F-box domain-containing protein</fullName>
    </recommendedName>
</protein>
<dbReference type="InterPro" id="IPR032675">
    <property type="entry name" value="LRR_dom_sf"/>
</dbReference>
<evidence type="ECO:0000313" key="2">
    <source>
        <dbReference type="Proteomes" id="UP000636479"/>
    </source>
</evidence>
<dbReference type="Proteomes" id="UP000636479">
    <property type="component" value="Unassembled WGS sequence"/>
</dbReference>
<dbReference type="GeneID" id="59352349"/>
<dbReference type="Gene3D" id="3.80.10.10">
    <property type="entry name" value="Ribonuclease Inhibitor"/>
    <property type="match status" value="1"/>
</dbReference>
<evidence type="ECO:0008006" key="3">
    <source>
        <dbReference type="Google" id="ProtNLM"/>
    </source>
</evidence>
<dbReference type="OrthoDB" id="2863717at2759"/>
<comment type="caution">
    <text evidence="1">The sequence shown here is derived from an EMBL/GenBank/DDBJ whole genome shotgun (WGS) entry which is preliminary data.</text>
</comment>
<reference evidence="1" key="1">
    <citation type="submission" date="2020-05" db="EMBL/GenBank/DDBJ databases">
        <title>Mycena genomes resolve the evolution of fungal bioluminescence.</title>
        <authorList>
            <person name="Tsai I.J."/>
        </authorList>
    </citation>
    <scope>NUCLEOTIDE SEQUENCE</scope>
    <source>
        <strain evidence="1">171206Taipei</strain>
    </source>
</reference>
<organism evidence="1 2">
    <name type="scientific">Mycena indigotica</name>
    <dbReference type="NCBI Taxonomy" id="2126181"/>
    <lineage>
        <taxon>Eukaryota</taxon>
        <taxon>Fungi</taxon>
        <taxon>Dikarya</taxon>
        <taxon>Basidiomycota</taxon>
        <taxon>Agaricomycotina</taxon>
        <taxon>Agaricomycetes</taxon>
        <taxon>Agaricomycetidae</taxon>
        <taxon>Agaricales</taxon>
        <taxon>Marasmiineae</taxon>
        <taxon>Mycenaceae</taxon>
        <taxon>Mycena</taxon>
    </lineage>
</organism>
<proteinExistence type="predicted"/>
<sequence>MSHATPPEVWTEVFSGLPAASLAAVVATSRGFATVGRPLRFARFLLTPYSLLGYADNPLRYEVETGDAFRCATERLDFWTSEDIAPLVRSCRISTSDSWSESEGPTRVTEDETELVVLNMFFARLQRFTHLRSLELVDISLPADALRKISALPKISAIDIQWSIKRLSLDALSAPVPPSRIEKFSLFAYPLFDYFGPLLPLLNPATLKDLSLRCPLLSWTASPEKIPTFPAVFRLYIFHAFSTDYPVFYALLPKFPRLETLEVDIVHPDVLADVLAGCRAIFSHIKKLFTASHRLIAPFLQQSPRLRVLVCPDTVEKERLFAPLRANTCPALGALSVHLEAIRLAELAPLWTCCPNLAHLQIYFEATVRGTGEDTDDIAIAFLNMLADGGYLGPALRTLVLVWHFVDPDGDTTAVKPARSPATAVLTSARALIAERHPALTAIGLDTGTCVLQWRGRAHDRYTVVEECSAAWEGEVFQDIKMKVLRMWEEVEREELGI</sequence>
<accession>A0A8H6VSD2</accession>
<gene>
    <name evidence="1" type="ORF">MIND_01338800</name>
</gene>
<dbReference type="SUPFAM" id="SSF52047">
    <property type="entry name" value="RNI-like"/>
    <property type="match status" value="1"/>
</dbReference>
<dbReference type="RefSeq" id="XP_037213829.1">
    <property type="nucleotide sequence ID" value="XM_037369833.1"/>
</dbReference>
<name>A0A8H6VSD2_9AGAR</name>